<feature type="transmembrane region" description="Helical" evidence="1">
    <location>
        <begin position="73"/>
        <end position="96"/>
    </location>
</feature>
<reference evidence="2" key="1">
    <citation type="journal article" date="2014" name="Front. Microbiol.">
        <title>High frequency of phylogenetically diverse reductive dehalogenase-homologous genes in deep subseafloor sedimentary metagenomes.</title>
        <authorList>
            <person name="Kawai M."/>
            <person name="Futagami T."/>
            <person name="Toyoda A."/>
            <person name="Takaki Y."/>
            <person name="Nishi S."/>
            <person name="Hori S."/>
            <person name="Arai W."/>
            <person name="Tsubouchi T."/>
            <person name="Morono Y."/>
            <person name="Uchiyama I."/>
            <person name="Ito T."/>
            <person name="Fujiyama A."/>
            <person name="Inagaki F."/>
            <person name="Takami H."/>
        </authorList>
    </citation>
    <scope>NUCLEOTIDE SEQUENCE</scope>
    <source>
        <strain evidence="2">Expedition CK06-06</strain>
    </source>
</reference>
<accession>X1P7H5</accession>
<dbReference type="EMBL" id="BARV01016422">
    <property type="protein sequence ID" value="GAI26874.1"/>
    <property type="molecule type" value="Genomic_DNA"/>
</dbReference>
<keyword evidence="1" id="KW-0812">Transmembrane</keyword>
<evidence type="ECO:0000256" key="1">
    <source>
        <dbReference type="SAM" id="Phobius"/>
    </source>
</evidence>
<comment type="caution">
    <text evidence="2">The sequence shown here is derived from an EMBL/GenBank/DDBJ whole genome shotgun (WGS) entry which is preliminary data.</text>
</comment>
<dbReference type="AlphaFoldDB" id="X1P7H5"/>
<keyword evidence="1" id="KW-1133">Transmembrane helix</keyword>
<sequence>AGFADRKWILASAIFMAGLSIVTLLLATKFFQMFAGLGDKYAKPFLAAAEMYTVGTIALAIIFFIARAKLRIVALRLIILCSALAVDIFLATRFIVDRIL</sequence>
<protein>
    <submittedName>
        <fullName evidence="2">Uncharacterized protein</fullName>
    </submittedName>
</protein>
<gene>
    <name evidence="2" type="ORF">S06H3_28184</name>
</gene>
<feature type="transmembrane region" description="Helical" evidence="1">
    <location>
        <begin position="47"/>
        <end position="66"/>
    </location>
</feature>
<feature type="non-terminal residue" evidence="2">
    <location>
        <position position="1"/>
    </location>
</feature>
<evidence type="ECO:0000313" key="2">
    <source>
        <dbReference type="EMBL" id="GAI26874.1"/>
    </source>
</evidence>
<keyword evidence="1" id="KW-0472">Membrane</keyword>
<organism evidence="2">
    <name type="scientific">marine sediment metagenome</name>
    <dbReference type="NCBI Taxonomy" id="412755"/>
    <lineage>
        <taxon>unclassified sequences</taxon>
        <taxon>metagenomes</taxon>
        <taxon>ecological metagenomes</taxon>
    </lineage>
</organism>
<feature type="transmembrane region" description="Helical" evidence="1">
    <location>
        <begin position="7"/>
        <end position="27"/>
    </location>
</feature>
<proteinExistence type="predicted"/>
<name>X1P7H5_9ZZZZ</name>